<accession>A0AAV7LM97</accession>
<reference evidence="2" key="1">
    <citation type="journal article" date="2022" name="bioRxiv">
        <title>Sequencing and chromosome-scale assembly of the giantPleurodeles waltlgenome.</title>
        <authorList>
            <person name="Brown T."/>
            <person name="Elewa A."/>
            <person name="Iarovenko S."/>
            <person name="Subramanian E."/>
            <person name="Araus A.J."/>
            <person name="Petzold A."/>
            <person name="Susuki M."/>
            <person name="Suzuki K.-i.T."/>
            <person name="Hayashi T."/>
            <person name="Toyoda A."/>
            <person name="Oliveira C."/>
            <person name="Osipova E."/>
            <person name="Leigh N.D."/>
            <person name="Simon A."/>
            <person name="Yun M.H."/>
        </authorList>
    </citation>
    <scope>NUCLEOTIDE SEQUENCE</scope>
    <source>
        <strain evidence="2">20211129_DDA</strain>
        <tissue evidence="2">Liver</tissue>
    </source>
</reference>
<protein>
    <submittedName>
        <fullName evidence="2">Uncharacterized protein</fullName>
    </submittedName>
</protein>
<name>A0AAV7LM97_PLEWA</name>
<evidence type="ECO:0000256" key="1">
    <source>
        <dbReference type="SAM" id="MobiDB-lite"/>
    </source>
</evidence>
<evidence type="ECO:0000313" key="2">
    <source>
        <dbReference type="EMBL" id="KAJ1092731.1"/>
    </source>
</evidence>
<feature type="region of interest" description="Disordered" evidence="1">
    <location>
        <begin position="1"/>
        <end position="26"/>
    </location>
</feature>
<keyword evidence="3" id="KW-1185">Reference proteome</keyword>
<organism evidence="2 3">
    <name type="scientific">Pleurodeles waltl</name>
    <name type="common">Iberian ribbed newt</name>
    <dbReference type="NCBI Taxonomy" id="8319"/>
    <lineage>
        <taxon>Eukaryota</taxon>
        <taxon>Metazoa</taxon>
        <taxon>Chordata</taxon>
        <taxon>Craniata</taxon>
        <taxon>Vertebrata</taxon>
        <taxon>Euteleostomi</taxon>
        <taxon>Amphibia</taxon>
        <taxon>Batrachia</taxon>
        <taxon>Caudata</taxon>
        <taxon>Salamandroidea</taxon>
        <taxon>Salamandridae</taxon>
        <taxon>Pleurodelinae</taxon>
        <taxon>Pleurodeles</taxon>
    </lineage>
</organism>
<sequence>MEGGFHSDLSTSMTPHDREIESMEESLGAARKSLSLFTPKELPFKMAAVVTNGIPQESGEGPIGKQSGATAHLQNICARESDLDIIIMPWEPQPSPHAGKILHVEDIDSPPNKRKIAGPRQVHASNTIGRKHTDLDRLASSAGAYESKGQPQHIELTRETRGEKVQEEAGGLEAALEKALNPLAMALKSIDKSQKEFLAHVKSKLPEIPRENIGLHCYVGSEPSMQSGTRDITEKSVSSQVILVNQNPAVNP</sequence>
<dbReference type="EMBL" id="JANPWB010000015">
    <property type="protein sequence ID" value="KAJ1092731.1"/>
    <property type="molecule type" value="Genomic_DNA"/>
</dbReference>
<evidence type="ECO:0000313" key="3">
    <source>
        <dbReference type="Proteomes" id="UP001066276"/>
    </source>
</evidence>
<dbReference type="AlphaFoldDB" id="A0AAV7LM97"/>
<gene>
    <name evidence="2" type="ORF">NDU88_005841</name>
</gene>
<comment type="caution">
    <text evidence="2">The sequence shown here is derived from an EMBL/GenBank/DDBJ whole genome shotgun (WGS) entry which is preliminary data.</text>
</comment>
<dbReference type="Proteomes" id="UP001066276">
    <property type="component" value="Chromosome 11"/>
</dbReference>
<proteinExistence type="predicted"/>